<name>A0ACB8FQX6_9SAUR</name>
<dbReference type="EMBL" id="CM037619">
    <property type="protein sequence ID" value="KAH8007682.1"/>
    <property type="molecule type" value="Genomic_DNA"/>
</dbReference>
<reference evidence="1" key="1">
    <citation type="submission" date="2021-08" db="EMBL/GenBank/DDBJ databases">
        <title>The first chromosome-level gecko genome reveals the dynamic sex chromosomes of Neotropical dwarf geckos (Sphaerodactylidae: Sphaerodactylus).</title>
        <authorList>
            <person name="Pinto B.J."/>
            <person name="Keating S.E."/>
            <person name="Gamble T."/>
        </authorList>
    </citation>
    <scope>NUCLEOTIDE SEQUENCE</scope>
    <source>
        <strain evidence="1">TG3544</strain>
    </source>
</reference>
<sequence length="104" mass="11310">MRSRNRITSALMNNSVEGIQLYLCHFICPLGSKYLFQTGFNSTFDVDYAGRQGAGSTKMMISSDLDGYTIPKFAEGETSSVGYVGEDLLHSLSKPSFCPFSCGG</sequence>
<protein>
    <submittedName>
        <fullName evidence="1">Uncharacterized protein</fullName>
    </submittedName>
</protein>
<keyword evidence="2" id="KW-1185">Reference proteome</keyword>
<dbReference type="Proteomes" id="UP000827872">
    <property type="component" value="Linkage Group LG06"/>
</dbReference>
<gene>
    <name evidence="1" type="ORF">K3G42_024985</name>
</gene>
<organism evidence="1 2">
    <name type="scientific">Sphaerodactylus townsendi</name>
    <dbReference type="NCBI Taxonomy" id="933632"/>
    <lineage>
        <taxon>Eukaryota</taxon>
        <taxon>Metazoa</taxon>
        <taxon>Chordata</taxon>
        <taxon>Craniata</taxon>
        <taxon>Vertebrata</taxon>
        <taxon>Euteleostomi</taxon>
        <taxon>Lepidosauria</taxon>
        <taxon>Squamata</taxon>
        <taxon>Bifurcata</taxon>
        <taxon>Gekkota</taxon>
        <taxon>Sphaerodactylidae</taxon>
        <taxon>Sphaerodactylus</taxon>
    </lineage>
</organism>
<proteinExistence type="predicted"/>
<evidence type="ECO:0000313" key="2">
    <source>
        <dbReference type="Proteomes" id="UP000827872"/>
    </source>
</evidence>
<accession>A0ACB8FQX6</accession>
<comment type="caution">
    <text evidence="1">The sequence shown here is derived from an EMBL/GenBank/DDBJ whole genome shotgun (WGS) entry which is preliminary data.</text>
</comment>
<evidence type="ECO:0000313" key="1">
    <source>
        <dbReference type="EMBL" id="KAH8007682.1"/>
    </source>
</evidence>